<dbReference type="InterPro" id="IPR009908">
    <property type="entry name" value="Methylamine_util_MauE"/>
</dbReference>
<comment type="caution">
    <text evidence="7">The sequence shown here is derived from an EMBL/GenBank/DDBJ whole genome shotgun (WGS) entry which is preliminary data.</text>
</comment>
<keyword evidence="2 5" id="KW-0812">Transmembrane</keyword>
<sequence>MALYAGAIKLGDLDESVWAVRAYDLLPDGVADVVGHVLPFAEVLLGLLLITGLATRWAAAGFGLLLVAFTIGIASAWARGLAIDCGCFGGGGPVDPAETNYLPDLLRDLGLLVLAALLTWWPTSRLSLDGALHPAVLDRDLSDTSDTLFDHTLDHTDDAGANAPGRSSDVPD</sequence>
<feature type="domain" description="Methylamine utilisation protein MauE" evidence="6">
    <location>
        <begin position="3"/>
        <end position="120"/>
    </location>
</feature>
<evidence type="ECO:0000256" key="1">
    <source>
        <dbReference type="ARBA" id="ARBA00004141"/>
    </source>
</evidence>
<reference evidence="7 8" key="1">
    <citation type="submission" date="2019-07" db="EMBL/GenBank/DDBJ databases">
        <title>Whole genome shotgun sequence of Actinotalea fermentans NBRC 105374.</title>
        <authorList>
            <person name="Hosoyama A."/>
            <person name="Uohara A."/>
            <person name="Ohji S."/>
            <person name="Ichikawa N."/>
        </authorList>
    </citation>
    <scope>NUCLEOTIDE SEQUENCE [LARGE SCALE GENOMIC DNA]</scope>
    <source>
        <strain evidence="7 8">NBRC 105374</strain>
    </source>
</reference>
<name>A0A511YXP4_9CELL</name>
<keyword evidence="8" id="KW-1185">Reference proteome</keyword>
<comment type="subcellular location">
    <subcellularLocation>
        <location evidence="1">Membrane</location>
        <topology evidence="1">Multi-pass membrane protein</topology>
    </subcellularLocation>
</comment>
<dbReference type="UniPathway" id="UPA00895"/>
<feature type="transmembrane region" description="Helical" evidence="5">
    <location>
        <begin position="57"/>
        <end position="78"/>
    </location>
</feature>
<proteinExistence type="predicted"/>
<keyword evidence="4 5" id="KW-0472">Membrane</keyword>
<evidence type="ECO:0000313" key="8">
    <source>
        <dbReference type="Proteomes" id="UP000321484"/>
    </source>
</evidence>
<organism evidence="7 8">
    <name type="scientific">Actinotalea fermentans</name>
    <dbReference type="NCBI Taxonomy" id="43671"/>
    <lineage>
        <taxon>Bacteria</taxon>
        <taxon>Bacillati</taxon>
        <taxon>Actinomycetota</taxon>
        <taxon>Actinomycetes</taxon>
        <taxon>Micrococcales</taxon>
        <taxon>Cellulomonadaceae</taxon>
        <taxon>Actinotalea</taxon>
    </lineage>
</organism>
<feature type="transmembrane region" description="Helical" evidence="5">
    <location>
        <begin position="33"/>
        <end position="50"/>
    </location>
</feature>
<keyword evidence="3 5" id="KW-1133">Transmembrane helix</keyword>
<dbReference type="Pfam" id="PF07291">
    <property type="entry name" value="MauE"/>
    <property type="match status" value="1"/>
</dbReference>
<evidence type="ECO:0000259" key="6">
    <source>
        <dbReference type="Pfam" id="PF07291"/>
    </source>
</evidence>
<evidence type="ECO:0000256" key="5">
    <source>
        <dbReference type="SAM" id="Phobius"/>
    </source>
</evidence>
<evidence type="ECO:0000256" key="3">
    <source>
        <dbReference type="ARBA" id="ARBA00022989"/>
    </source>
</evidence>
<dbReference type="AlphaFoldDB" id="A0A511YXP4"/>
<evidence type="ECO:0000313" key="7">
    <source>
        <dbReference type="EMBL" id="GEN79967.1"/>
    </source>
</evidence>
<evidence type="ECO:0000256" key="2">
    <source>
        <dbReference type="ARBA" id="ARBA00022692"/>
    </source>
</evidence>
<dbReference type="GO" id="GO:0016020">
    <property type="term" value="C:membrane"/>
    <property type="evidence" value="ECO:0007669"/>
    <property type="project" value="UniProtKB-SubCell"/>
</dbReference>
<protein>
    <recommendedName>
        <fullName evidence="6">Methylamine utilisation protein MauE domain-containing protein</fullName>
    </recommendedName>
</protein>
<dbReference type="Proteomes" id="UP000321484">
    <property type="component" value="Unassembled WGS sequence"/>
</dbReference>
<evidence type="ECO:0000256" key="4">
    <source>
        <dbReference type="ARBA" id="ARBA00023136"/>
    </source>
</evidence>
<accession>A0A511YXP4</accession>
<dbReference type="GO" id="GO:0030416">
    <property type="term" value="P:methylamine metabolic process"/>
    <property type="evidence" value="ECO:0007669"/>
    <property type="project" value="InterPro"/>
</dbReference>
<dbReference type="EMBL" id="BJYK01000004">
    <property type="protein sequence ID" value="GEN79967.1"/>
    <property type="molecule type" value="Genomic_DNA"/>
</dbReference>
<gene>
    <name evidence="7" type="ORF">AFE02nite_17010</name>
</gene>